<feature type="domain" description="FAD-binding" evidence="2">
    <location>
        <begin position="5"/>
        <end position="344"/>
    </location>
</feature>
<sequence length="413" mass="45646">MTERTTCLIAGGGPAGMFLGFLLARAGVSVTVIEKHADFLRDFRGDTIHPSTMQNLHELGLLDEFLPLMDFRANKLKVNINGQTFDGPDFSDLDTKCPFMGFVPQWDLLNFMAEKAAQYPGFDLRMSTKAVDVIRDGGRVRGLRCESDEETYDIHADLVVACDGRGSTIRQCTDHAVDEVGIPIDALWFQLARPEGDRGHTLGWLKNGNMLITIPRRDHYQIAMVIRKGGFDSIRAMGLEAFRGTVASVCPVLKDVTGSLSDWNDVKLLSVQINHMRTWYEPGLLFIGDSAHAMSPVGGVGINLAIQDAVAAANLLSKPLLAGKLTEAELASVQNRRSPPTQRMQRLQRLAHHQLFGRSQNDGQPFSPPWYLKWVLPIAAPFLRRKASRWIGLGFCQEHIQTSPAVPNATSSV</sequence>
<dbReference type="AlphaFoldDB" id="A0A2G1W2E7"/>
<gene>
    <name evidence="3" type="ORF">CEE69_22310</name>
</gene>
<dbReference type="InterPro" id="IPR002938">
    <property type="entry name" value="FAD-bd"/>
</dbReference>
<keyword evidence="1" id="KW-0560">Oxidoreductase</keyword>
<evidence type="ECO:0000313" key="4">
    <source>
        <dbReference type="Proteomes" id="UP000225740"/>
    </source>
</evidence>
<organism evidence="3 4">
    <name type="scientific">Rhodopirellula bahusiensis</name>
    <dbReference type="NCBI Taxonomy" id="2014065"/>
    <lineage>
        <taxon>Bacteria</taxon>
        <taxon>Pseudomonadati</taxon>
        <taxon>Planctomycetota</taxon>
        <taxon>Planctomycetia</taxon>
        <taxon>Pirellulales</taxon>
        <taxon>Pirellulaceae</taxon>
        <taxon>Rhodopirellula</taxon>
    </lineage>
</organism>
<reference evidence="3 4" key="1">
    <citation type="submission" date="2017-06" db="EMBL/GenBank/DDBJ databases">
        <title>Description of Rhodopirellula bahusiensis sp. nov.</title>
        <authorList>
            <person name="Kizina J."/>
            <person name="Harder J."/>
        </authorList>
    </citation>
    <scope>NUCLEOTIDE SEQUENCE [LARGE SCALE GENOMIC DNA]</scope>
    <source>
        <strain evidence="3 4">SWK21</strain>
    </source>
</reference>
<dbReference type="NCBIfam" id="NF004834">
    <property type="entry name" value="PRK06185.1-3"/>
    <property type="match status" value="1"/>
</dbReference>
<evidence type="ECO:0000313" key="3">
    <source>
        <dbReference type="EMBL" id="PHQ33193.1"/>
    </source>
</evidence>
<dbReference type="OrthoDB" id="9806565at2"/>
<accession>A0A2G1W2E7</accession>
<dbReference type="PRINTS" id="PR00420">
    <property type="entry name" value="RNGMNOXGNASE"/>
</dbReference>
<dbReference type="Proteomes" id="UP000225740">
    <property type="component" value="Unassembled WGS sequence"/>
</dbReference>
<dbReference type="Gene3D" id="3.50.50.60">
    <property type="entry name" value="FAD/NAD(P)-binding domain"/>
    <property type="match status" value="2"/>
</dbReference>
<dbReference type="Pfam" id="PF01494">
    <property type="entry name" value="FAD_binding_3"/>
    <property type="match status" value="1"/>
</dbReference>
<dbReference type="PANTHER" id="PTHR43476:SF5">
    <property type="entry name" value="FAD-DEPENDENT MONOOXYGENASE"/>
    <property type="match status" value="1"/>
</dbReference>
<evidence type="ECO:0000256" key="1">
    <source>
        <dbReference type="ARBA" id="ARBA00023002"/>
    </source>
</evidence>
<evidence type="ECO:0000259" key="2">
    <source>
        <dbReference type="Pfam" id="PF01494"/>
    </source>
</evidence>
<name>A0A2G1W2E7_9BACT</name>
<keyword evidence="4" id="KW-1185">Reference proteome</keyword>
<dbReference type="SUPFAM" id="SSF51905">
    <property type="entry name" value="FAD/NAD(P)-binding domain"/>
    <property type="match status" value="1"/>
</dbReference>
<dbReference type="InterPro" id="IPR036188">
    <property type="entry name" value="FAD/NAD-bd_sf"/>
</dbReference>
<dbReference type="InterPro" id="IPR050631">
    <property type="entry name" value="PheA/TfdB_FAD_monoxygenase"/>
</dbReference>
<dbReference type="RefSeq" id="WP_099262858.1">
    <property type="nucleotide sequence ID" value="NZ_NIZW01000019.1"/>
</dbReference>
<dbReference type="GO" id="GO:0016491">
    <property type="term" value="F:oxidoreductase activity"/>
    <property type="evidence" value="ECO:0007669"/>
    <property type="project" value="UniProtKB-KW"/>
</dbReference>
<dbReference type="PANTHER" id="PTHR43476">
    <property type="entry name" value="3-(3-HYDROXY-PHENYL)PROPIONATE/3-HYDROXYCINNAMIC ACID HYDROXYLASE"/>
    <property type="match status" value="1"/>
</dbReference>
<dbReference type="EMBL" id="NIZW01000019">
    <property type="protein sequence ID" value="PHQ33193.1"/>
    <property type="molecule type" value="Genomic_DNA"/>
</dbReference>
<proteinExistence type="predicted"/>
<protein>
    <recommendedName>
        <fullName evidence="2">FAD-binding domain-containing protein</fullName>
    </recommendedName>
</protein>
<dbReference type="GO" id="GO:0071949">
    <property type="term" value="F:FAD binding"/>
    <property type="evidence" value="ECO:0007669"/>
    <property type="project" value="InterPro"/>
</dbReference>
<comment type="caution">
    <text evidence="3">The sequence shown here is derived from an EMBL/GenBank/DDBJ whole genome shotgun (WGS) entry which is preliminary data.</text>
</comment>
<dbReference type="GeneID" id="90610704"/>